<dbReference type="Pfam" id="PF04620">
    <property type="entry name" value="FlaA"/>
    <property type="match status" value="1"/>
</dbReference>
<dbReference type="GO" id="GO:0055040">
    <property type="term" value="C:periplasmic flagellum"/>
    <property type="evidence" value="ECO:0007669"/>
    <property type="project" value="UniProtKB-SubCell"/>
</dbReference>
<dbReference type="GO" id="GO:0030288">
    <property type="term" value="C:outer membrane-bounded periplasmic space"/>
    <property type="evidence" value="ECO:0007669"/>
    <property type="project" value="InterPro"/>
</dbReference>
<evidence type="ECO:0000313" key="5">
    <source>
        <dbReference type="Proteomes" id="UP001056539"/>
    </source>
</evidence>
<dbReference type="AlphaFoldDB" id="A0AAX3BDY5"/>
<organism evidence="4 5">
    <name type="scientific">Thermospira aquatica</name>
    <dbReference type="NCBI Taxonomy" id="2828656"/>
    <lineage>
        <taxon>Bacteria</taxon>
        <taxon>Pseudomonadati</taxon>
        <taxon>Spirochaetota</taxon>
        <taxon>Spirochaetia</taxon>
        <taxon>Brevinematales</taxon>
        <taxon>Thermospiraceae</taxon>
        <taxon>Thermospira</taxon>
    </lineage>
</organism>
<dbReference type="RefSeq" id="WP_271435614.1">
    <property type="nucleotide sequence ID" value="NZ_CP073355.1"/>
</dbReference>
<keyword evidence="3" id="KW-0975">Bacterial flagellum</keyword>
<keyword evidence="2" id="KW-0574">Periplasm</keyword>
<dbReference type="InterPro" id="IPR006714">
    <property type="entry name" value="FlaA"/>
</dbReference>
<proteinExistence type="predicted"/>
<sequence>MRRELIVSFLLVSALSAYGVISRNVIDFSEYDQRIKLQFEGPEESYITNIDGQPRIVFGYKDFLLESWTVKLNESANLDQNRFQSYCKPVESKRFGTVIGARIHFPTWKNNANALLQPPFPIKIYDDEGRYMNISNGVMPNVSEVRSVSMWISGRNYPYGASVRFRDKNEEYKEFFVGWLNFEGWRKLMYVNPNFSERFNAKILRREPLYPKDVPYLVLDAIIIYRYADQIGGDFVTYIKSIDMEYTPYVVDSDVVEDINDEEVWQIITTRAKRRQKLEEMRLVEDLYLYQQEKYRMQLNKDPIVDK</sequence>
<dbReference type="EMBL" id="CP073355">
    <property type="protein sequence ID" value="URA10487.1"/>
    <property type="molecule type" value="Genomic_DNA"/>
</dbReference>
<dbReference type="KEGG" id="taqu:KDW03_01410"/>
<reference evidence="4" key="1">
    <citation type="submission" date="2021-04" db="EMBL/GenBank/DDBJ databases">
        <authorList>
            <person name="Postec A."/>
        </authorList>
    </citation>
    <scope>NUCLEOTIDE SEQUENCE</scope>
    <source>
        <strain evidence="4">F1F22</strain>
    </source>
</reference>
<dbReference type="GO" id="GO:0071973">
    <property type="term" value="P:bacterial-type flagellum-dependent cell motility"/>
    <property type="evidence" value="ECO:0007669"/>
    <property type="project" value="InterPro"/>
</dbReference>
<accession>A0AAX3BDY5</accession>
<dbReference type="Proteomes" id="UP001056539">
    <property type="component" value="Chromosome"/>
</dbReference>
<evidence type="ECO:0008006" key="6">
    <source>
        <dbReference type="Google" id="ProtNLM"/>
    </source>
</evidence>
<evidence type="ECO:0000256" key="2">
    <source>
        <dbReference type="ARBA" id="ARBA00022764"/>
    </source>
</evidence>
<keyword evidence="5" id="KW-1185">Reference proteome</keyword>
<evidence type="ECO:0000256" key="3">
    <source>
        <dbReference type="ARBA" id="ARBA00023143"/>
    </source>
</evidence>
<comment type="subcellular location">
    <subcellularLocation>
        <location evidence="1">Periplasmic flagellum</location>
    </subcellularLocation>
</comment>
<name>A0AAX3BDY5_9SPIR</name>
<reference evidence="4" key="2">
    <citation type="submission" date="2022-06" db="EMBL/GenBank/DDBJ databases">
        <title>Thermospira aquatica gen. nov., sp. nov.</title>
        <authorList>
            <person name="Ben Ali Gam Z."/>
            <person name="Labat M."/>
        </authorList>
    </citation>
    <scope>NUCLEOTIDE SEQUENCE</scope>
    <source>
        <strain evidence="4">F1F22</strain>
    </source>
</reference>
<gene>
    <name evidence="4" type="ORF">KDW03_01410</name>
</gene>
<evidence type="ECO:0000313" key="4">
    <source>
        <dbReference type="EMBL" id="URA10487.1"/>
    </source>
</evidence>
<evidence type="ECO:0000256" key="1">
    <source>
        <dbReference type="ARBA" id="ARBA00004631"/>
    </source>
</evidence>
<protein>
    <recommendedName>
        <fullName evidence="6">Flagellar filament outer layer protein FlaA</fullName>
    </recommendedName>
</protein>